<protein>
    <submittedName>
        <fullName evidence="3">DNA-binding protein</fullName>
    </submittedName>
</protein>
<evidence type="ECO:0000256" key="1">
    <source>
        <dbReference type="ARBA" id="ARBA00038248"/>
    </source>
</evidence>
<sequence length="126" mass="14366">MKIEQQQLLEKARESLQAAQLLANNNLLAFATARAYYSMFYIAQAFLLGENLTFFSHSAVIAAFGKTFIKTKRLPVEYHRYLIDAQEQPTDADYSLTPNITSKKAQDIIEKAQRMLDFAQENIEAV</sequence>
<dbReference type="InterPro" id="IPR007842">
    <property type="entry name" value="HEPN_dom"/>
</dbReference>
<evidence type="ECO:0000313" key="4">
    <source>
        <dbReference type="Proteomes" id="UP000287247"/>
    </source>
</evidence>
<dbReference type="Proteomes" id="UP000287247">
    <property type="component" value="Unassembled WGS sequence"/>
</dbReference>
<gene>
    <name evidence="3" type="ORF">AsFPU1_3096</name>
</gene>
<dbReference type="EMBL" id="BDQK01000013">
    <property type="protein sequence ID" value="GBF81678.1"/>
    <property type="molecule type" value="Genomic_DNA"/>
</dbReference>
<accession>A0A401IK56</accession>
<dbReference type="InterPro" id="IPR052226">
    <property type="entry name" value="UPF0332_toxin"/>
</dbReference>
<dbReference type="PANTHER" id="PTHR36565">
    <property type="entry name" value="UPF0332 PROTEIN TM_1000"/>
    <property type="match status" value="1"/>
</dbReference>
<dbReference type="Gene3D" id="1.20.120.330">
    <property type="entry name" value="Nucleotidyltransferases domain 2"/>
    <property type="match status" value="1"/>
</dbReference>
<dbReference type="OrthoDB" id="5767335at2"/>
<organism evidence="3 4">
    <name type="scientific">Aphanothece sacrum FPU1</name>
    <dbReference type="NCBI Taxonomy" id="1920663"/>
    <lineage>
        <taxon>Bacteria</taxon>
        <taxon>Bacillati</taxon>
        <taxon>Cyanobacteriota</taxon>
        <taxon>Cyanophyceae</taxon>
        <taxon>Oscillatoriophycideae</taxon>
        <taxon>Chroococcales</taxon>
        <taxon>Aphanothecaceae</taxon>
        <taxon>Aphanothece</taxon>
    </lineage>
</organism>
<dbReference type="Pfam" id="PF05168">
    <property type="entry name" value="HEPN"/>
    <property type="match status" value="1"/>
</dbReference>
<keyword evidence="4" id="KW-1185">Reference proteome</keyword>
<reference evidence="4" key="1">
    <citation type="submission" date="2017-05" db="EMBL/GenBank/DDBJ databases">
        <title>Physiological properties and genetic analysis related to exopolysaccharide production of fresh-water unicellular cyanobacterium Aphanothece sacrum, Suizenji Nori, that has been cultured as a food source in Japan.</title>
        <authorList>
            <person name="Kanesaki Y."/>
            <person name="Yoshikawa S."/>
            <person name="Ohki K."/>
        </authorList>
    </citation>
    <scope>NUCLEOTIDE SEQUENCE [LARGE SCALE GENOMIC DNA]</scope>
    <source>
        <strain evidence="4">FPU1</strain>
    </source>
</reference>
<keyword evidence="3" id="KW-0238">DNA-binding</keyword>
<evidence type="ECO:0000259" key="2">
    <source>
        <dbReference type="Pfam" id="PF05168"/>
    </source>
</evidence>
<comment type="similarity">
    <text evidence="1">Belongs to the UPF0332 family.</text>
</comment>
<evidence type="ECO:0000313" key="3">
    <source>
        <dbReference type="EMBL" id="GBF81678.1"/>
    </source>
</evidence>
<proteinExistence type="inferred from homology"/>
<dbReference type="AlphaFoldDB" id="A0A401IK56"/>
<comment type="caution">
    <text evidence="3">The sequence shown here is derived from an EMBL/GenBank/DDBJ whole genome shotgun (WGS) entry which is preliminary data.</text>
</comment>
<dbReference type="RefSeq" id="WP_124972481.1">
    <property type="nucleotide sequence ID" value="NZ_BDQK01000013.1"/>
</dbReference>
<name>A0A401IK56_APHSA</name>
<dbReference type="GO" id="GO:0003677">
    <property type="term" value="F:DNA binding"/>
    <property type="evidence" value="ECO:0007669"/>
    <property type="project" value="UniProtKB-KW"/>
</dbReference>
<dbReference type="PANTHER" id="PTHR36565:SF1">
    <property type="entry name" value="UPF0332 PROTEIN TM_1000"/>
    <property type="match status" value="1"/>
</dbReference>
<feature type="domain" description="HEPN" evidence="2">
    <location>
        <begin position="6"/>
        <end position="121"/>
    </location>
</feature>